<name>A0A9X3S419_9ACTN</name>
<dbReference type="InterPro" id="IPR001789">
    <property type="entry name" value="Sig_transdc_resp-reg_receiver"/>
</dbReference>
<gene>
    <name evidence="6" type="ORF">OM076_27165</name>
</gene>
<dbReference type="AlphaFoldDB" id="A0A9X3S419"/>
<reference evidence="6" key="1">
    <citation type="submission" date="2022-10" db="EMBL/GenBank/DDBJ databases">
        <title>The WGS of Solirubrobacter ginsenosidimutans DSM 21036.</title>
        <authorList>
            <person name="Jiang Z."/>
        </authorList>
    </citation>
    <scope>NUCLEOTIDE SEQUENCE</scope>
    <source>
        <strain evidence="6">DSM 21036</strain>
    </source>
</reference>
<dbReference type="Pfam" id="PF00196">
    <property type="entry name" value="GerE"/>
    <property type="match status" value="2"/>
</dbReference>
<organism evidence="6 7">
    <name type="scientific">Solirubrobacter ginsenosidimutans</name>
    <dbReference type="NCBI Taxonomy" id="490573"/>
    <lineage>
        <taxon>Bacteria</taxon>
        <taxon>Bacillati</taxon>
        <taxon>Actinomycetota</taxon>
        <taxon>Thermoleophilia</taxon>
        <taxon>Solirubrobacterales</taxon>
        <taxon>Solirubrobacteraceae</taxon>
        <taxon>Solirubrobacter</taxon>
    </lineage>
</organism>
<dbReference type="InterPro" id="IPR000792">
    <property type="entry name" value="Tscrpt_reg_LuxR_C"/>
</dbReference>
<dbReference type="SUPFAM" id="SSF46894">
    <property type="entry name" value="C-terminal effector domain of the bipartite response regulators"/>
    <property type="match status" value="2"/>
</dbReference>
<dbReference type="Gene3D" id="3.40.50.2300">
    <property type="match status" value="1"/>
</dbReference>
<dbReference type="PROSITE" id="PS50110">
    <property type="entry name" value="RESPONSE_REGULATORY"/>
    <property type="match status" value="1"/>
</dbReference>
<dbReference type="PRINTS" id="PR00038">
    <property type="entry name" value="HTHLUXR"/>
</dbReference>
<evidence type="ECO:0000313" key="7">
    <source>
        <dbReference type="Proteomes" id="UP001149140"/>
    </source>
</evidence>
<dbReference type="CDD" id="cd17535">
    <property type="entry name" value="REC_NarL-like"/>
    <property type="match status" value="1"/>
</dbReference>
<evidence type="ECO:0000256" key="1">
    <source>
        <dbReference type="ARBA" id="ARBA00022553"/>
    </source>
</evidence>
<dbReference type="InterPro" id="IPR016032">
    <property type="entry name" value="Sig_transdc_resp-reg_C-effctor"/>
</dbReference>
<feature type="domain" description="HTH luxR-type" evidence="4">
    <location>
        <begin position="147"/>
        <end position="212"/>
    </location>
</feature>
<dbReference type="PROSITE" id="PS00622">
    <property type="entry name" value="HTH_LUXR_1"/>
    <property type="match status" value="1"/>
</dbReference>
<dbReference type="InterPro" id="IPR058245">
    <property type="entry name" value="NreC/VraR/RcsB-like_REC"/>
</dbReference>
<dbReference type="SUPFAM" id="SSF52172">
    <property type="entry name" value="CheY-like"/>
    <property type="match status" value="1"/>
</dbReference>
<dbReference type="GO" id="GO:0003677">
    <property type="term" value="F:DNA binding"/>
    <property type="evidence" value="ECO:0007669"/>
    <property type="project" value="UniProtKB-KW"/>
</dbReference>
<evidence type="ECO:0000256" key="2">
    <source>
        <dbReference type="ARBA" id="ARBA00023125"/>
    </source>
</evidence>
<dbReference type="Gene3D" id="1.10.10.10">
    <property type="entry name" value="Winged helix-like DNA-binding domain superfamily/Winged helix DNA-binding domain"/>
    <property type="match status" value="2"/>
</dbReference>
<accession>A0A9X3S419</accession>
<feature type="domain" description="HTH luxR-type" evidence="4">
    <location>
        <begin position="352"/>
        <end position="417"/>
    </location>
</feature>
<dbReference type="Pfam" id="PF00072">
    <property type="entry name" value="Response_reg"/>
    <property type="match status" value="1"/>
</dbReference>
<evidence type="ECO:0000256" key="3">
    <source>
        <dbReference type="PROSITE-ProRule" id="PRU00169"/>
    </source>
</evidence>
<dbReference type="Proteomes" id="UP001149140">
    <property type="component" value="Unassembled WGS sequence"/>
</dbReference>
<feature type="modified residue" description="4-aspartylphosphate" evidence="3">
    <location>
        <position position="74"/>
    </location>
</feature>
<evidence type="ECO:0000259" key="4">
    <source>
        <dbReference type="PROSITE" id="PS50043"/>
    </source>
</evidence>
<dbReference type="RefSeq" id="WP_270043230.1">
    <property type="nucleotide sequence ID" value="NZ_JAPDOD010000029.1"/>
</dbReference>
<keyword evidence="7" id="KW-1185">Reference proteome</keyword>
<dbReference type="SMART" id="SM00448">
    <property type="entry name" value="REC"/>
    <property type="match status" value="1"/>
</dbReference>
<dbReference type="PROSITE" id="PS50043">
    <property type="entry name" value="HTH_LUXR_2"/>
    <property type="match status" value="2"/>
</dbReference>
<evidence type="ECO:0000259" key="5">
    <source>
        <dbReference type="PROSITE" id="PS50110"/>
    </source>
</evidence>
<dbReference type="GO" id="GO:0000160">
    <property type="term" value="P:phosphorelay signal transduction system"/>
    <property type="evidence" value="ECO:0007669"/>
    <property type="project" value="InterPro"/>
</dbReference>
<dbReference type="CDD" id="cd06170">
    <property type="entry name" value="LuxR_C_like"/>
    <property type="match status" value="2"/>
</dbReference>
<evidence type="ECO:0000313" key="6">
    <source>
        <dbReference type="EMBL" id="MDA0163982.1"/>
    </source>
</evidence>
<dbReference type="GO" id="GO:0006355">
    <property type="term" value="P:regulation of DNA-templated transcription"/>
    <property type="evidence" value="ECO:0007669"/>
    <property type="project" value="InterPro"/>
</dbReference>
<comment type="caution">
    <text evidence="6">The sequence shown here is derived from an EMBL/GenBank/DDBJ whole genome shotgun (WGS) entry which is preliminary data.</text>
</comment>
<dbReference type="EMBL" id="JAPDOD010000029">
    <property type="protein sequence ID" value="MDA0163982.1"/>
    <property type="molecule type" value="Genomic_DNA"/>
</dbReference>
<protein>
    <submittedName>
        <fullName evidence="6">Response regulator transcription factor</fullName>
    </submittedName>
</protein>
<dbReference type="InterPro" id="IPR011006">
    <property type="entry name" value="CheY-like_superfamily"/>
</dbReference>
<dbReference type="InterPro" id="IPR039420">
    <property type="entry name" value="WalR-like"/>
</dbReference>
<sequence>MLVAEGADARPSVRGAATTRPLRVLVVDDHEVLRSGLRWLLSRVPWVERCACARSADEALLLARSIAFDVALVDVDLGAECGLQTCERLSAFVPNTALLTSRWDLVPMRTARQVGARGVIAKDRPARALLEAVRELAAGGACEPDPSPAGAVRFIPREREILRLVSAGLTNAEIGASLYLAPGTIKHHMLELYDKLGAPNRAAAVHAARRLGVLADHRAEQETSGAPAGVRVSVLVADPDDVRRTGLLLALHGRAWVSACSGARDAESALDAVERIAPDIALVAGKDVSRTLSARGVRTLLVRDDEADSPAELRDAGATGAIRQWWTSERVADAVARGCRPAQPREAVAPEGAGLPVVVSPREHEVLAAFATGATNPAIAADLGLSPNTVKQHASSIFRKLGVRNRAEAVRRANDLGLLLLT</sequence>
<dbReference type="SMART" id="SM00421">
    <property type="entry name" value="HTH_LUXR"/>
    <property type="match status" value="2"/>
</dbReference>
<proteinExistence type="predicted"/>
<dbReference type="InterPro" id="IPR036388">
    <property type="entry name" value="WH-like_DNA-bd_sf"/>
</dbReference>
<dbReference type="PANTHER" id="PTHR43214">
    <property type="entry name" value="TWO-COMPONENT RESPONSE REGULATOR"/>
    <property type="match status" value="1"/>
</dbReference>
<keyword evidence="1 3" id="KW-0597">Phosphoprotein</keyword>
<feature type="domain" description="Response regulatory" evidence="5">
    <location>
        <begin position="23"/>
        <end position="137"/>
    </location>
</feature>
<keyword evidence="2" id="KW-0238">DNA-binding</keyword>